<evidence type="ECO:0000313" key="2">
    <source>
        <dbReference type="Proteomes" id="UP000268857"/>
    </source>
</evidence>
<name>A0A3S0Y8S1_CHLFR</name>
<proteinExistence type="predicted"/>
<protein>
    <submittedName>
        <fullName evidence="1">Uncharacterized protein</fullName>
    </submittedName>
</protein>
<dbReference type="AlphaFoldDB" id="A0A3S0Y8S1"/>
<keyword evidence="2" id="KW-1185">Reference proteome</keyword>
<evidence type="ECO:0000313" key="1">
    <source>
        <dbReference type="EMBL" id="RUR79147.1"/>
    </source>
</evidence>
<sequence>MNREIPTVVSPNFARFVASELEPNSLSKKDIIKCLKALGMKNPEILNLKWKEELWKLLQTAAKLPPLSLVKPATSKYQLKVHAQN</sequence>
<gene>
    <name evidence="1" type="ORF">PCC6912_33210</name>
</gene>
<dbReference type="RefSeq" id="WP_016876107.1">
    <property type="nucleotide sequence ID" value="NZ_AJLN01000153.1"/>
</dbReference>
<dbReference type="OrthoDB" id="518202at2"/>
<dbReference type="Proteomes" id="UP000268857">
    <property type="component" value="Unassembled WGS sequence"/>
</dbReference>
<reference evidence="1 2" key="1">
    <citation type="journal article" date="2019" name="Genome Biol. Evol.">
        <title>Day and night: Metabolic profiles and evolutionary relationships of six axenic non-marine cyanobacteria.</title>
        <authorList>
            <person name="Will S.E."/>
            <person name="Henke P."/>
            <person name="Boedeker C."/>
            <person name="Huang S."/>
            <person name="Brinkmann H."/>
            <person name="Rohde M."/>
            <person name="Jarek M."/>
            <person name="Friedl T."/>
            <person name="Seufert S."/>
            <person name="Schumacher M."/>
            <person name="Overmann J."/>
            <person name="Neumann-Schaal M."/>
            <person name="Petersen J."/>
        </authorList>
    </citation>
    <scope>NUCLEOTIDE SEQUENCE [LARGE SCALE GENOMIC DNA]</scope>
    <source>
        <strain evidence="1 2">PCC 6912</strain>
    </source>
</reference>
<organism evidence="1 2">
    <name type="scientific">Chlorogloeopsis fritschii PCC 6912</name>
    <dbReference type="NCBI Taxonomy" id="211165"/>
    <lineage>
        <taxon>Bacteria</taxon>
        <taxon>Bacillati</taxon>
        <taxon>Cyanobacteriota</taxon>
        <taxon>Cyanophyceae</taxon>
        <taxon>Nostocales</taxon>
        <taxon>Chlorogloeopsidaceae</taxon>
        <taxon>Chlorogloeopsis</taxon>
    </lineage>
</organism>
<comment type="caution">
    <text evidence="1">The sequence shown here is derived from an EMBL/GenBank/DDBJ whole genome shotgun (WGS) entry which is preliminary data.</text>
</comment>
<accession>A0A3S0Y8S1</accession>
<dbReference type="EMBL" id="RSCJ01000013">
    <property type="protein sequence ID" value="RUR79147.1"/>
    <property type="molecule type" value="Genomic_DNA"/>
</dbReference>